<proteinExistence type="predicted"/>
<feature type="transmembrane region" description="Helical" evidence="1">
    <location>
        <begin position="28"/>
        <end position="51"/>
    </location>
</feature>
<feature type="transmembrane region" description="Helical" evidence="1">
    <location>
        <begin position="163"/>
        <end position="184"/>
    </location>
</feature>
<accession>A0AAW8YKX5</accession>
<feature type="transmembrane region" description="Helical" evidence="1">
    <location>
        <begin position="58"/>
        <end position="78"/>
    </location>
</feature>
<dbReference type="RefSeq" id="WP_317051822.1">
    <property type="nucleotide sequence ID" value="NZ_CP140878.1"/>
</dbReference>
<feature type="transmembrane region" description="Helical" evidence="1">
    <location>
        <begin position="362"/>
        <end position="380"/>
    </location>
</feature>
<evidence type="ECO:0000256" key="1">
    <source>
        <dbReference type="SAM" id="Phobius"/>
    </source>
</evidence>
<dbReference type="AlphaFoldDB" id="A0AAW8YKX5"/>
<feature type="transmembrane region" description="Helical" evidence="1">
    <location>
        <begin position="90"/>
        <end position="111"/>
    </location>
</feature>
<feature type="transmembrane region" description="Helical" evidence="1">
    <location>
        <begin position="191"/>
        <end position="210"/>
    </location>
</feature>
<dbReference type="EMBL" id="JAWJAX010000001">
    <property type="protein sequence ID" value="MDV2910401.1"/>
    <property type="molecule type" value="Genomic_DNA"/>
</dbReference>
<feature type="transmembrane region" description="Helical" evidence="1">
    <location>
        <begin position="431"/>
        <end position="451"/>
    </location>
</feature>
<feature type="transmembrane region" description="Helical" evidence="1">
    <location>
        <begin position="123"/>
        <end position="143"/>
    </location>
</feature>
<reference evidence="2" key="1">
    <citation type="journal article" date="2023" name="PeerJ">
        <title>Selection and evaluation of lactic acid bacteria from chicken feces in Thailand as potential probiotics.</title>
        <authorList>
            <person name="Khurajog B."/>
            <person name="Disastra Y."/>
            <person name="Lawwyne L.D."/>
            <person name="Sirichokchatchawan W."/>
            <person name="Niyomtham W."/>
            <person name="Yindee J."/>
            <person name="Hampson D.J."/>
            <person name="Prapasarakul N."/>
        </authorList>
    </citation>
    <scope>NUCLEOTIDE SEQUENCE</scope>
    <source>
        <strain evidence="2">BF14</strain>
    </source>
</reference>
<protein>
    <submittedName>
        <fullName evidence="2">ABC transporter permease</fullName>
    </submittedName>
</protein>
<keyword evidence="1" id="KW-0812">Transmembrane</keyword>
<keyword evidence="1" id="KW-1133">Transmembrane helix</keyword>
<dbReference type="Proteomes" id="UP001280415">
    <property type="component" value="Unassembled WGS sequence"/>
</dbReference>
<name>A0AAW8YKX5_PEDAC</name>
<comment type="caution">
    <text evidence="2">The sequence shown here is derived from an EMBL/GenBank/DDBJ whole genome shotgun (WGS) entry which is preliminary data.</text>
</comment>
<evidence type="ECO:0000313" key="3">
    <source>
        <dbReference type="Proteomes" id="UP001280415"/>
    </source>
</evidence>
<reference evidence="2" key="2">
    <citation type="submission" date="2023-10" db="EMBL/GenBank/DDBJ databases">
        <authorList>
            <person name="Khurajog B."/>
        </authorList>
    </citation>
    <scope>NUCLEOTIDE SEQUENCE</scope>
    <source>
        <strain evidence="2">BF14</strain>
    </source>
</reference>
<sequence>MNLWGALFFILSQIGFAGILRMAGIDKYLSWITSIVIQTLLLYILAMVGLLSFGIRSIVFVGCLFFLLRLIFIVLQIGKLPFEGMHYFDVWMVVIGLTVLHTLSQSILIHYDNYSHWAIIVKYLLTQGHLPIAGDSIISFTSYPPATALWITEFVSWVGFNDGTMLVAQFLLIWASLYALFAVLRDRTRSMNGFFLCFIIAIINVFNIAIRMNNLLVDFVLPVVTAAGFAGIYAERKRPLWQCSITALFSAELLLVKNSGTMYVVMLVAYLLYSLATNREGTRWQRWFRSLALSAFTAVIGFLPFFWWNQHVHSTFTTISKHQISAQAYQQQLHHEGNAIVIKIGHRFFNQILNWHALSTRGVLLINAALLIGWIVITFLMHHKNPLLKTLFAIDVSFLIYYGSVFVMYLVSMPYAEAIQLDGLERYLSSMVILNLLLGAMVLAVVMDQTMFEQRIGRRGVRSFKNVFTKNLYQLTALVLMIFSTILMFSEINGIEYNNTLGKEQLPVQLKQIAQPSMTYNHRKILLVDPHTNDVNNYYAGYVGRYYFFSDKVVGQENFMMDPATFKKTVAAYQYVALPEWHRTFTVMLQKTYHQSYKTGLYRVTSRGLRRVQKITPVKN</sequence>
<keyword evidence="1" id="KW-0472">Membrane</keyword>
<organism evidence="2 3">
    <name type="scientific">Pediococcus acidilactici</name>
    <dbReference type="NCBI Taxonomy" id="1254"/>
    <lineage>
        <taxon>Bacteria</taxon>
        <taxon>Bacillati</taxon>
        <taxon>Bacillota</taxon>
        <taxon>Bacilli</taxon>
        <taxon>Lactobacillales</taxon>
        <taxon>Lactobacillaceae</taxon>
        <taxon>Pediococcus</taxon>
        <taxon>Pediococcus acidilactici group</taxon>
    </lineage>
</organism>
<gene>
    <name evidence="2" type="ORF">R0H03_00760</name>
</gene>
<feature type="transmembrane region" description="Helical" evidence="1">
    <location>
        <begin position="472"/>
        <end position="490"/>
    </location>
</feature>
<evidence type="ECO:0000313" key="2">
    <source>
        <dbReference type="EMBL" id="MDV2910401.1"/>
    </source>
</evidence>
<feature type="transmembrane region" description="Helical" evidence="1">
    <location>
        <begin position="290"/>
        <end position="308"/>
    </location>
</feature>
<feature type="transmembrane region" description="Helical" evidence="1">
    <location>
        <begin position="392"/>
        <end position="411"/>
    </location>
</feature>
<feature type="transmembrane region" description="Helical" evidence="1">
    <location>
        <begin position="262"/>
        <end position="278"/>
    </location>
</feature>